<dbReference type="SUPFAM" id="SSF53067">
    <property type="entry name" value="Actin-like ATPase domain"/>
    <property type="match status" value="1"/>
</dbReference>
<dbReference type="InterPro" id="IPR043129">
    <property type="entry name" value="ATPase_NBD"/>
</dbReference>
<dbReference type="InterPro" id="IPR036388">
    <property type="entry name" value="WH-like_DNA-bd_sf"/>
</dbReference>
<evidence type="ECO:0000256" key="2">
    <source>
        <dbReference type="SAM" id="MobiDB-lite"/>
    </source>
</evidence>
<dbReference type="Pfam" id="PF00480">
    <property type="entry name" value="ROK"/>
    <property type="match status" value="1"/>
</dbReference>
<dbReference type="InterPro" id="IPR000600">
    <property type="entry name" value="ROK"/>
</dbReference>
<dbReference type="SUPFAM" id="SSF46785">
    <property type="entry name" value="Winged helix' DNA-binding domain"/>
    <property type="match status" value="1"/>
</dbReference>
<gene>
    <name evidence="3" type="ORF">HLB09_02690</name>
</gene>
<keyword evidence="4" id="KW-1185">Reference proteome</keyword>
<dbReference type="AlphaFoldDB" id="A0A849BL21"/>
<feature type="region of interest" description="Disordered" evidence="2">
    <location>
        <begin position="1"/>
        <end position="36"/>
    </location>
</feature>
<dbReference type="Gene3D" id="1.10.10.10">
    <property type="entry name" value="Winged helix-like DNA-binding domain superfamily/Winged helix DNA-binding domain"/>
    <property type="match status" value="1"/>
</dbReference>
<dbReference type="Proteomes" id="UP000555552">
    <property type="component" value="Unassembled WGS sequence"/>
</dbReference>
<comment type="similarity">
    <text evidence="1">Belongs to the ROK (NagC/XylR) family.</text>
</comment>
<reference evidence="3 4" key="1">
    <citation type="submission" date="2020-05" db="EMBL/GenBank/DDBJ databases">
        <title>MicrobeNet Type strains.</title>
        <authorList>
            <person name="Nicholson A.C."/>
        </authorList>
    </citation>
    <scope>NUCLEOTIDE SEQUENCE [LARGE SCALE GENOMIC DNA]</scope>
    <source>
        <strain evidence="3 4">JCM 14547</strain>
    </source>
</reference>
<dbReference type="PANTHER" id="PTHR18964">
    <property type="entry name" value="ROK (REPRESSOR, ORF, KINASE) FAMILY"/>
    <property type="match status" value="1"/>
</dbReference>
<dbReference type="PANTHER" id="PTHR18964:SF173">
    <property type="entry name" value="GLUCOKINASE"/>
    <property type="match status" value="1"/>
</dbReference>
<dbReference type="InterPro" id="IPR049874">
    <property type="entry name" value="ROK_cs"/>
</dbReference>
<dbReference type="PROSITE" id="PS01125">
    <property type="entry name" value="ROK"/>
    <property type="match status" value="1"/>
</dbReference>
<evidence type="ECO:0000313" key="4">
    <source>
        <dbReference type="Proteomes" id="UP000555552"/>
    </source>
</evidence>
<accession>A0A849BL21</accession>
<evidence type="ECO:0000313" key="3">
    <source>
        <dbReference type="EMBL" id="NNH22013.1"/>
    </source>
</evidence>
<sequence>MTALDAEGLPRGVPAGGGAGEPGGRGAPGPAAPLPDDQVDGLVAVLDLVRSGVARTRPELARQSGLGRSAVAGRVARLLELGLLDERGTAPSSGGRAPRELALRADAGLVLVAPLGASHLTAGVTDLEGRVLAVVEEPGDVSDGPDVVLGRVDEMLTGLLEGLGAEGELPPVRGVGVGLPGPVEFASGRPNRPPIMPGWHDVDVRARTSQRWGAPTWVDNDVNLMALGELVRRRDHAPGAVEDMLFVKVGTGIGAGLVGRGRLLRGSHGCAGDIGHVLAPGGGDVVCRCGNTGCLEAVAGGAAMVRRARELAEGGASPPLARALARTGELGVEDLVRAAQEGDRASVEVVQAAGRLVGQVLATLVNFFDPGLLVLGGRLGSTSDLLLASVRQGVYERSLPLATRDLRVEASLAGGDPGVAGAAAMVLDELFGREHLRRWLSRDASPGRRSAAA</sequence>
<evidence type="ECO:0000256" key="1">
    <source>
        <dbReference type="ARBA" id="ARBA00006479"/>
    </source>
</evidence>
<proteinExistence type="inferred from homology"/>
<feature type="compositionally biased region" description="Gly residues" evidence="2">
    <location>
        <begin position="14"/>
        <end position="27"/>
    </location>
</feature>
<name>A0A849BL21_9ACTN</name>
<comment type="caution">
    <text evidence="3">The sequence shown here is derived from an EMBL/GenBank/DDBJ whole genome shotgun (WGS) entry which is preliminary data.</text>
</comment>
<dbReference type="EMBL" id="JABEMA010000016">
    <property type="protein sequence ID" value="NNH22013.1"/>
    <property type="molecule type" value="Genomic_DNA"/>
</dbReference>
<dbReference type="Gene3D" id="3.30.420.40">
    <property type="match status" value="2"/>
</dbReference>
<dbReference type="RefSeq" id="WP_171201869.1">
    <property type="nucleotide sequence ID" value="NZ_BAAANP010000026.1"/>
</dbReference>
<organism evidence="3 4">
    <name type="scientific">Pseudokineococcus marinus</name>
    <dbReference type="NCBI Taxonomy" id="351215"/>
    <lineage>
        <taxon>Bacteria</taxon>
        <taxon>Bacillati</taxon>
        <taxon>Actinomycetota</taxon>
        <taxon>Actinomycetes</taxon>
        <taxon>Kineosporiales</taxon>
        <taxon>Kineosporiaceae</taxon>
        <taxon>Pseudokineococcus</taxon>
    </lineage>
</organism>
<protein>
    <submittedName>
        <fullName evidence="3">ROK family protein</fullName>
    </submittedName>
</protein>
<dbReference type="InterPro" id="IPR036390">
    <property type="entry name" value="WH_DNA-bd_sf"/>
</dbReference>